<keyword evidence="4" id="KW-1185">Reference proteome</keyword>
<name>A0A4P6UZT6_9HYPH</name>
<evidence type="ECO:0000313" key="4">
    <source>
        <dbReference type="Proteomes" id="UP000293719"/>
    </source>
</evidence>
<organism evidence="3 4">
    <name type="scientific">Roseitalea porphyridii</name>
    <dbReference type="NCBI Taxonomy" id="1852022"/>
    <lineage>
        <taxon>Bacteria</taxon>
        <taxon>Pseudomonadati</taxon>
        <taxon>Pseudomonadota</taxon>
        <taxon>Alphaproteobacteria</taxon>
        <taxon>Hyphomicrobiales</taxon>
        <taxon>Ahrensiaceae</taxon>
        <taxon>Roseitalea</taxon>
    </lineage>
</organism>
<gene>
    <name evidence="3" type="ORF">E0E05_08585</name>
</gene>
<dbReference type="PROSITE" id="PS51257">
    <property type="entry name" value="PROKAR_LIPOPROTEIN"/>
    <property type="match status" value="1"/>
</dbReference>
<dbReference type="Proteomes" id="UP000293719">
    <property type="component" value="Chromosome"/>
</dbReference>
<dbReference type="RefSeq" id="WP_131616333.1">
    <property type="nucleotide sequence ID" value="NZ_CP036532.1"/>
</dbReference>
<dbReference type="EMBL" id="CP036532">
    <property type="protein sequence ID" value="QBK30647.1"/>
    <property type="molecule type" value="Genomic_DNA"/>
</dbReference>
<feature type="chain" id="PRO_5020357636" evidence="2">
    <location>
        <begin position="25"/>
        <end position="201"/>
    </location>
</feature>
<sequence length="201" mass="21838">MRSRNTIVSGSVAIIAAFAVPAHATTVGCDADTRAVMVDVNHAVPMRQNVITEMGDTTIESAALSTPNGRGMALDANDNPVSLWIGGRFYTTGDGGETWTLLREQSDAEMDQQAANLHKQAEEATGFICDYDIALDGRTVHRFEAEYVLIPSGVPARSRYWVDAETGFPWKVMHEFGGDAPMTITQQNEPAPDLTIPDPER</sequence>
<keyword evidence="2" id="KW-0732">Signal</keyword>
<dbReference type="OrthoDB" id="7676474at2"/>
<accession>A0A4P6UZT6</accession>
<evidence type="ECO:0000256" key="2">
    <source>
        <dbReference type="SAM" id="SignalP"/>
    </source>
</evidence>
<feature type="region of interest" description="Disordered" evidence="1">
    <location>
        <begin position="180"/>
        <end position="201"/>
    </location>
</feature>
<protein>
    <submittedName>
        <fullName evidence="3">Uncharacterized protein</fullName>
    </submittedName>
</protein>
<reference evidence="3 4" key="1">
    <citation type="journal article" date="2017" name="Int. J. Syst. Evol. Microbiol.">
        <title>Roseitalea porphyridii gen. nov., sp. nov., isolated from a red alga, and reclassification of Hoeflea suaedae Chung et al. 2013 as Pseudohoeflea suaedae gen. nov., comb. nov.</title>
        <authorList>
            <person name="Hyeon J.W."/>
            <person name="Jeong S.E."/>
            <person name="Baek K."/>
            <person name="Jeon C.O."/>
        </authorList>
    </citation>
    <scope>NUCLEOTIDE SEQUENCE [LARGE SCALE GENOMIC DNA]</scope>
    <source>
        <strain evidence="3 4">MA7-20</strain>
    </source>
</reference>
<feature type="signal peptide" evidence="2">
    <location>
        <begin position="1"/>
        <end position="24"/>
    </location>
</feature>
<dbReference type="GeneID" id="90767348"/>
<dbReference type="KEGG" id="rpod:E0E05_08585"/>
<dbReference type="AlphaFoldDB" id="A0A4P6UZT6"/>
<evidence type="ECO:0000256" key="1">
    <source>
        <dbReference type="SAM" id="MobiDB-lite"/>
    </source>
</evidence>
<proteinExistence type="predicted"/>
<evidence type="ECO:0000313" key="3">
    <source>
        <dbReference type="EMBL" id="QBK30647.1"/>
    </source>
</evidence>